<protein>
    <submittedName>
        <fullName evidence="2">Uncharacterized protein</fullName>
    </submittedName>
</protein>
<gene>
    <name evidence="2" type="ORF">NDU88_004097</name>
</gene>
<feature type="region of interest" description="Disordered" evidence="1">
    <location>
        <begin position="1"/>
        <end position="58"/>
    </location>
</feature>
<reference evidence="2" key="1">
    <citation type="journal article" date="2022" name="bioRxiv">
        <title>Sequencing and chromosome-scale assembly of the giantPleurodeles waltlgenome.</title>
        <authorList>
            <person name="Brown T."/>
            <person name="Elewa A."/>
            <person name="Iarovenko S."/>
            <person name="Subramanian E."/>
            <person name="Araus A.J."/>
            <person name="Petzold A."/>
            <person name="Susuki M."/>
            <person name="Suzuki K.-i.T."/>
            <person name="Hayashi T."/>
            <person name="Toyoda A."/>
            <person name="Oliveira C."/>
            <person name="Osipova E."/>
            <person name="Leigh N.D."/>
            <person name="Simon A."/>
            <person name="Yun M.H."/>
        </authorList>
    </citation>
    <scope>NUCLEOTIDE SEQUENCE</scope>
    <source>
        <strain evidence="2">20211129_DDA</strain>
        <tissue evidence="2">Liver</tissue>
    </source>
</reference>
<evidence type="ECO:0000313" key="2">
    <source>
        <dbReference type="EMBL" id="KAJ1151314.1"/>
    </source>
</evidence>
<organism evidence="2 3">
    <name type="scientific">Pleurodeles waltl</name>
    <name type="common">Iberian ribbed newt</name>
    <dbReference type="NCBI Taxonomy" id="8319"/>
    <lineage>
        <taxon>Eukaryota</taxon>
        <taxon>Metazoa</taxon>
        <taxon>Chordata</taxon>
        <taxon>Craniata</taxon>
        <taxon>Vertebrata</taxon>
        <taxon>Euteleostomi</taxon>
        <taxon>Amphibia</taxon>
        <taxon>Batrachia</taxon>
        <taxon>Caudata</taxon>
        <taxon>Salamandroidea</taxon>
        <taxon>Salamandridae</taxon>
        <taxon>Pleurodelinae</taxon>
        <taxon>Pleurodeles</taxon>
    </lineage>
</organism>
<evidence type="ECO:0000313" key="3">
    <source>
        <dbReference type="Proteomes" id="UP001066276"/>
    </source>
</evidence>
<dbReference type="AlphaFoldDB" id="A0AAV7RG68"/>
<sequence length="189" mass="20853">MEDSETYCPVLTGADLTGTPGVPKKQRSGMEGPVLTGADLTGTPGVPKKQRSGMEGLVTGWPEPACTLFQHVLSLPVVNRNPTEAPPIREETPGHGGKTEEQEGWHWEFEERRSREERRTRNEMEERKKTLWREPQGRGPERPGSGSSPTGDGRTSIREAECSRCCVVFPGALKRPRYGEGGRVETEGK</sequence>
<dbReference type="Proteomes" id="UP001066276">
    <property type="component" value="Chromosome 5"/>
</dbReference>
<feature type="compositionally biased region" description="Basic and acidic residues" evidence="1">
    <location>
        <begin position="87"/>
        <end position="141"/>
    </location>
</feature>
<dbReference type="EMBL" id="JANPWB010000009">
    <property type="protein sequence ID" value="KAJ1151314.1"/>
    <property type="molecule type" value="Genomic_DNA"/>
</dbReference>
<proteinExistence type="predicted"/>
<feature type="region of interest" description="Disordered" evidence="1">
    <location>
        <begin position="79"/>
        <end position="157"/>
    </location>
</feature>
<keyword evidence="3" id="KW-1185">Reference proteome</keyword>
<comment type="caution">
    <text evidence="2">The sequence shown here is derived from an EMBL/GenBank/DDBJ whole genome shotgun (WGS) entry which is preliminary data.</text>
</comment>
<accession>A0AAV7RG68</accession>
<name>A0AAV7RG68_PLEWA</name>
<evidence type="ECO:0000256" key="1">
    <source>
        <dbReference type="SAM" id="MobiDB-lite"/>
    </source>
</evidence>